<dbReference type="Gene3D" id="1.10.1070.11">
    <property type="entry name" value="Phosphatidylinositol 3-/4-kinase, catalytic domain"/>
    <property type="match status" value="1"/>
</dbReference>
<dbReference type="PANTHER" id="PTHR37079">
    <property type="entry name" value="SERINE/THREONINE-PROTEIN KINASE ATM"/>
    <property type="match status" value="1"/>
</dbReference>
<evidence type="ECO:0000259" key="17">
    <source>
        <dbReference type="PROSITE" id="PS51190"/>
    </source>
</evidence>
<comment type="catalytic activity">
    <reaction evidence="11 12">
        <text>L-threonyl-[protein] + ATP = O-phospho-L-threonyl-[protein] + ADP + H(+)</text>
        <dbReference type="Rhea" id="RHEA:46608"/>
        <dbReference type="Rhea" id="RHEA-COMP:11060"/>
        <dbReference type="Rhea" id="RHEA-COMP:11605"/>
        <dbReference type="ChEBI" id="CHEBI:15378"/>
        <dbReference type="ChEBI" id="CHEBI:30013"/>
        <dbReference type="ChEBI" id="CHEBI:30616"/>
        <dbReference type="ChEBI" id="CHEBI:61977"/>
        <dbReference type="ChEBI" id="CHEBI:456216"/>
        <dbReference type="EC" id="2.7.11.1"/>
    </reaction>
</comment>
<dbReference type="InterPro" id="IPR038980">
    <property type="entry name" value="ATM_plant"/>
</dbReference>
<keyword evidence="18" id="KW-1185">Reference proteome</keyword>
<dbReference type="GeneID" id="113739908"/>
<evidence type="ECO:0000256" key="5">
    <source>
        <dbReference type="ARBA" id="ARBA00022679"/>
    </source>
</evidence>
<protein>
    <recommendedName>
        <fullName evidence="3 12">non-specific serine/threonine protein kinase</fullName>
        <ecNumber evidence="3 12">2.7.11.1</ecNumber>
    </recommendedName>
</protein>
<evidence type="ECO:0000256" key="13">
    <source>
        <dbReference type="SAM" id="Coils"/>
    </source>
</evidence>
<keyword evidence="4 12" id="KW-0723">Serine/threonine-protein kinase</keyword>
<dbReference type="SUPFAM" id="SSF48371">
    <property type="entry name" value="ARM repeat"/>
    <property type="match status" value="1"/>
</dbReference>
<evidence type="ECO:0000256" key="12">
    <source>
        <dbReference type="RuleBase" id="RU365027"/>
    </source>
</evidence>
<comment type="similarity">
    <text evidence="2 12">Belongs to the PI3/PI4-kinase family. ATM subfamily.</text>
</comment>
<evidence type="ECO:0000256" key="3">
    <source>
        <dbReference type="ARBA" id="ARBA00012513"/>
    </source>
</evidence>
<dbReference type="PROSITE" id="PS51190">
    <property type="entry name" value="FATC"/>
    <property type="match status" value="1"/>
</dbReference>
<dbReference type="RefSeq" id="XP_027123122.2">
    <property type="nucleotide sequence ID" value="XM_027267321.2"/>
</dbReference>
<accession>A0A6P6XB02</accession>
<dbReference type="EC" id="2.7.11.1" evidence="3 12"/>
<dbReference type="InterPro" id="IPR014009">
    <property type="entry name" value="PIK_FAT"/>
</dbReference>
<dbReference type="InterPro" id="IPR003152">
    <property type="entry name" value="FATC_dom"/>
</dbReference>
<keyword evidence="10 12" id="KW-0539">Nucleus</keyword>
<dbReference type="InterPro" id="IPR021668">
    <property type="entry name" value="TAN"/>
</dbReference>
<dbReference type="SMART" id="SM00146">
    <property type="entry name" value="PI3Kc"/>
    <property type="match status" value="1"/>
</dbReference>
<organism evidence="18 19">
    <name type="scientific">Coffea arabica</name>
    <name type="common">Arabian coffee</name>
    <dbReference type="NCBI Taxonomy" id="13443"/>
    <lineage>
        <taxon>Eukaryota</taxon>
        <taxon>Viridiplantae</taxon>
        <taxon>Streptophyta</taxon>
        <taxon>Embryophyta</taxon>
        <taxon>Tracheophyta</taxon>
        <taxon>Spermatophyta</taxon>
        <taxon>Magnoliopsida</taxon>
        <taxon>eudicotyledons</taxon>
        <taxon>Gunneridae</taxon>
        <taxon>Pentapetalae</taxon>
        <taxon>asterids</taxon>
        <taxon>lamiids</taxon>
        <taxon>Gentianales</taxon>
        <taxon>Rubiaceae</taxon>
        <taxon>Ixoroideae</taxon>
        <taxon>Gardenieae complex</taxon>
        <taxon>Bertiereae - Coffeeae clade</taxon>
        <taxon>Coffeeae</taxon>
        <taxon>Coffea</taxon>
    </lineage>
</organism>
<proteinExistence type="inferred from homology"/>
<feature type="domain" description="FAT" evidence="16">
    <location>
        <begin position="1897"/>
        <end position="2561"/>
    </location>
</feature>
<comment type="subcellular location">
    <subcellularLocation>
        <location evidence="1 12">Nucleus</location>
    </subcellularLocation>
</comment>
<dbReference type="PANTHER" id="PTHR37079:SF4">
    <property type="entry name" value="SERINE_THREONINE-PROTEIN KINASE ATM"/>
    <property type="match status" value="1"/>
</dbReference>
<evidence type="ECO:0000256" key="1">
    <source>
        <dbReference type="ARBA" id="ARBA00004123"/>
    </source>
</evidence>
<dbReference type="InterPro" id="IPR016024">
    <property type="entry name" value="ARM-type_fold"/>
</dbReference>
<evidence type="ECO:0000256" key="10">
    <source>
        <dbReference type="ARBA" id="ARBA00023242"/>
    </source>
</evidence>
<dbReference type="InterPro" id="IPR003151">
    <property type="entry name" value="PIK-rel_kinase_FAT"/>
</dbReference>
<dbReference type="GO" id="GO:0006281">
    <property type="term" value="P:DNA repair"/>
    <property type="evidence" value="ECO:0007669"/>
    <property type="project" value="InterPro"/>
</dbReference>
<evidence type="ECO:0000256" key="9">
    <source>
        <dbReference type="ARBA" id="ARBA00022840"/>
    </source>
</evidence>
<gene>
    <name evidence="19" type="primary">LOC113739908</name>
</gene>
<evidence type="ECO:0000256" key="8">
    <source>
        <dbReference type="ARBA" id="ARBA00022777"/>
    </source>
</evidence>
<evidence type="ECO:0000313" key="18">
    <source>
        <dbReference type="Proteomes" id="UP001652660"/>
    </source>
</evidence>
<dbReference type="InterPro" id="IPR044107">
    <property type="entry name" value="PIKKc_ATM"/>
</dbReference>
<keyword evidence="7 12" id="KW-0227">DNA damage</keyword>
<dbReference type="PROSITE" id="PS00915">
    <property type="entry name" value="PI3_4_KINASE_1"/>
    <property type="match status" value="1"/>
</dbReference>
<keyword evidence="9 12" id="KW-0067">ATP-binding</keyword>
<evidence type="ECO:0000256" key="7">
    <source>
        <dbReference type="ARBA" id="ARBA00022763"/>
    </source>
</evidence>
<feature type="coiled-coil region" evidence="13">
    <location>
        <begin position="2406"/>
        <end position="2451"/>
    </location>
</feature>
<evidence type="ECO:0000259" key="16">
    <source>
        <dbReference type="PROSITE" id="PS51189"/>
    </source>
</evidence>
<dbReference type="InterPro" id="IPR018936">
    <property type="entry name" value="PI3/4_kinase_CS"/>
</dbReference>
<dbReference type="InterPro" id="IPR057445">
    <property type="entry name" value="ATM_TPR"/>
</dbReference>
<evidence type="ECO:0000256" key="4">
    <source>
        <dbReference type="ARBA" id="ARBA00022527"/>
    </source>
</evidence>
<evidence type="ECO:0000313" key="19">
    <source>
        <dbReference type="RefSeq" id="XP_027123122.2"/>
    </source>
</evidence>
<dbReference type="GO" id="GO:0005524">
    <property type="term" value="F:ATP binding"/>
    <property type="evidence" value="ECO:0007669"/>
    <property type="project" value="UniProtKB-KW"/>
</dbReference>
<evidence type="ECO:0000256" key="2">
    <source>
        <dbReference type="ARBA" id="ARBA00010769"/>
    </source>
</evidence>
<reference evidence="19" key="2">
    <citation type="submission" date="2025-08" db="UniProtKB">
        <authorList>
            <consortium name="RefSeq"/>
        </authorList>
    </citation>
    <scope>IDENTIFICATION</scope>
    <source>
        <tissue evidence="19">Leaves</tissue>
    </source>
</reference>
<evidence type="ECO:0000259" key="15">
    <source>
        <dbReference type="PROSITE" id="PS50290"/>
    </source>
</evidence>
<dbReference type="InterPro" id="IPR000403">
    <property type="entry name" value="PI3/4_kinase_cat_dom"/>
</dbReference>
<name>A0A6P6XB02_COFAR</name>
<dbReference type="GO" id="GO:0005634">
    <property type="term" value="C:nucleus"/>
    <property type="evidence" value="ECO:0007669"/>
    <property type="project" value="UniProtKB-SubCell"/>
</dbReference>
<dbReference type="Pfam" id="PF00454">
    <property type="entry name" value="PI3_PI4_kinase"/>
    <property type="match status" value="1"/>
</dbReference>
<feature type="domain" description="PI3K/PI4K catalytic" evidence="15">
    <location>
        <begin position="2667"/>
        <end position="2982"/>
    </location>
</feature>
<dbReference type="SUPFAM" id="SSF56112">
    <property type="entry name" value="Protein kinase-like (PK-like)"/>
    <property type="match status" value="1"/>
</dbReference>
<dbReference type="InterPro" id="IPR011009">
    <property type="entry name" value="Kinase-like_dom_sf"/>
</dbReference>
<dbReference type="SMART" id="SM01343">
    <property type="entry name" value="FATC"/>
    <property type="match status" value="1"/>
</dbReference>
<dbReference type="CDD" id="cd05171">
    <property type="entry name" value="PIKKc_ATM"/>
    <property type="match status" value="1"/>
</dbReference>
<keyword evidence="13" id="KW-0175">Coiled coil</keyword>
<dbReference type="Proteomes" id="UP001652660">
    <property type="component" value="Chromosome 4e"/>
</dbReference>
<feature type="compositionally biased region" description="Polar residues" evidence="14">
    <location>
        <begin position="1856"/>
        <end position="1867"/>
    </location>
</feature>
<evidence type="ECO:0000256" key="14">
    <source>
        <dbReference type="SAM" id="MobiDB-lite"/>
    </source>
</evidence>
<keyword evidence="6 12" id="KW-0547">Nucleotide-binding</keyword>
<keyword evidence="8 12" id="KW-0418">Kinase</keyword>
<dbReference type="Pfam" id="PF11640">
    <property type="entry name" value="TAN"/>
    <property type="match status" value="1"/>
</dbReference>
<feature type="domain" description="FATC" evidence="17">
    <location>
        <begin position="2995"/>
        <end position="3027"/>
    </location>
</feature>
<evidence type="ECO:0000256" key="11">
    <source>
        <dbReference type="ARBA" id="ARBA00047899"/>
    </source>
</evidence>
<dbReference type="OrthoDB" id="381190at2759"/>
<feature type="region of interest" description="Disordered" evidence="14">
    <location>
        <begin position="1843"/>
        <end position="1867"/>
    </location>
</feature>
<dbReference type="PROSITE" id="PS00916">
    <property type="entry name" value="PI3_4_KINASE_2"/>
    <property type="match status" value="1"/>
</dbReference>
<reference evidence="18" key="1">
    <citation type="journal article" date="2025" name="Foods">
        <title>Unveiling the Microbial Signatures of Arabica Coffee Cherries: Insights into Ripeness Specific Diversity, Functional Traits, and Implications for Quality and Safety.</title>
        <authorList>
            <consortium name="RefSeq"/>
            <person name="Tenea G.N."/>
            <person name="Cifuentes V."/>
            <person name="Reyes P."/>
            <person name="Cevallos-Vallejos M."/>
        </authorList>
    </citation>
    <scope>NUCLEOTIDE SEQUENCE [LARGE SCALE GENOMIC DNA]</scope>
</reference>
<keyword evidence="5 12" id="KW-0808">Transferase</keyword>
<dbReference type="Pfam" id="PF02260">
    <property type="entry name" value="FATC"/>
    <property type="match status" value="1"/>
</dbReference>
<dbReference type="InterPro" id="IPR036940">
    <property type="entry name" value="PI3/4_kinase_cat_sf"/>
</dbReference>
<dbReference type="Pfam" id="PF02259">
    <property type="entry name" value="FAT"/>
    <property type="match status" value="1"/>
</dbReference>
<dbReference type="Pfam" id="PF25360">
    <property type="entry name" value="TPR_ATM"/>
    <property type="match status" value="1"/>
</dbReference>
<dbReference type="Gene3D" id="3.30.1010.10">
    <property type="entry name" value="Phosphatidylinositol 3-kinase Catalytic Subunit, Chain A, domain 4"/>
    <property type="match status" value="1"/>
</dbReference>
<dbReference type="PROSITE" id="PS51189">
    <property type="entry name" value="FAT"/>
    <property type="match status" value="1"/>
</dbReference>
<evidence type="ECO:0000256" key="6">
    <source>
        <dbReference type="ARBA" id="ARBA00022741"/>
    </source>
</evidence>
<sequence length="3027" mass="344784">MTAKVTSGDVQEIVSKLSSDKAKAREDGIKLLNTWLEGERSILFCKYISEKSALLKPDELPHSETWPFIISLLTQCVTLEIQSSKKRLPKLGFAKTLRIVVQRAEDPKFSGKNLLLVPVVKLLFNHIWDVLRDVPSFQSEYGVILRHLLQVQHYRLHIRKRVYSGLVLLYMEKVETSLDVKTSGYSNPKEEVFRCILTLHSLLENPPGDFPADLREDIVKSFIGIFCHIREEGKISRKLIECLNTYLLKDGPNLDSQNLEIHDAVQQFVFRCWLTTHDRSLKDALVLYARLQLNLTRGTGDGNALLEQLKEVLSKELDQMTTSSSNLPWNDITRDEKCGILTRSQQRFLELAAVVFWRACANTSKPASAEKRARREHMVVQVKDGLMNGKWSWHAAFCFLIRNYSNRIRKDLIIYWFESICASFDRIINDANVEHTYDGLLWTLRSLQRLSSLVLFPSSRGDLSPKSSFFMNEFDKFWHTIWSCTVRGLPIFSNIISVAEAALVLLRNMILSDKLITFTVPRDIWDLRLFTHLPSVSVLCFVSCYFSSRASQGDLHEALHVRQNLLKAVLALLNWKESSMLNDQLVVMLPPAVYALCAGCAPLSHSVPEAGMNWVMAEEQEQENAHEFFELSVEVLASISHESTPQDCLPECYQNVHLPMKLRDLLCHEVEICTLEALKEIEIKKMLLSDIFLTCALLSNLIYCSCSMRNRDEKSYFLTKLGEYMIGLLDQSASILERTHNDIRCGCAGSSPVFNSMDSIVASFNSFVSSPFFSKWRDKNDIDVVIYTGIVESIERLLKGLAKLYDACSDNGKDVYSGVDLPDDFDSKMLQNDPADNSKSIIVDMELDVNSDSKDMDILNLGGKVTHGFGFSSENLKMDVLSFISSFFSVLPSLTWDTLFDLIEKDGNQRVLENLVSCLCQHPHWSSHRRVSELIMSLNNVVDMQANLKLQCIRTLDAICSLVRNILLARTAKDKNVSSLWDRISEEELISLGDLINKVDEKNLVDWCGRTKLIGCICDFVLLKPEIGQSMIEKLLGMLRDSDYRVRFCLAQRIGVLFQTWDGHNELFQDICSNFGPRLVIFSKDRVVTAKEVLAAGPQAGSLLETTITTLLHLAVESEKIELEAVFMMSVVAAIDPSQRELVTAVFDNLSRELNYTSRAKYMEELIGPLLFCWVACGVSLVALVEIRDMFVSSVEPCNFILYCCQWLLPALLLNEDFSNLNWVAKIACQPLATLVKIHFVHVFSVCMALHCSKKTGWQKGSAVLESLILRIAEISENERDKLIKRHMVSIVNHLFSLAAASADPAPPLFSRDTIVHAIQTVVDGFLEMEDRSRSGGLVDKINIFRPDRVFSFIVEMHYKVTAAAHQRHKCHRLGGIEVLVNVLGHRAGVSSSFIYLLNLVGQCIGRDALLNQCCRIISTLLKIYKDCPSDETTRVLGEQLQFLVSKLVLCYSPSDNDGENPVACSSEVLLLLRELILHSDASLYEYIKELEPLPDLDMFSDIRKFHEELCLDYSAKNHLVNLAKRSLYLPPRVLVWSLQALHKRFFEEEARQGWKRATLGFLNEYWHSDQDIVSAIWHLVRMCSLDDTDNFATLVSDFVSRVGIDDPHRVVLHLPGEISHAPRFEEDKAEKGTDRLVQLDTVVSDELLNSLIRLLKKYLMDDSVKIIDMTSQALRGILSTEKGQRALLLFDQHEKSLIEVHSKGVNTELAQKLVSDLEAKFNAEAISLENSAMWKTHDKTFDMWVCPLVYGLIGYCDDIIIRFCQDICLVKSEVAELLFPSIMVNLAGRKDLDVDLCKLISFQVQENIFIESNTLMKSIKVMLDALNELRLCHMLERSTSLPGSYKRENSKHTKASSYGSKSRSTSVKLKDNSSSRLVTTTLSWEKVYWLPIDYLVVSKSAINCGSYFTAVLYVEHWCEHHFDSLTLGSPDFSHLEILPSHIEILVSAVTQINEPDSLYGIIQSHKLTSQITMFEHEGNWTKALEHYDLLVQSGLKEPISGHPKSLSYDESQPVVPALLSKSKDQIMQKRPYKGLIRSLQQIGCTHVLDIYCQGLASLKGQLLHDLEFTELQYEAAWRAGNWDFSLLNGVATPVLDQKIKCGHFNENLHSCLRALEEGEFDEFHTKLRDSKKELLLSICHASKESTEYIYSAMVKLQIFYHVGMAWGLRWSMLCKKTVASSVTLRLSSEPIVPSMDQLSWLNKDWRRILEQAQLHMNLLEPFIAFRRVLLEILNCRDFKLQHLLEAASTLRKGIQFSQAAASLHEFKSLCTAMGKEHSNVYWHGRQIEEAKLLRAQGQHEMAINLAKYIAQDSQFDDYTSDVFRLVGKWLAETRSSNSRTVLDKYLKHAVSLADNLKATDTKSIAKQCQMHFHLSHYADALYRTNEERLNSNEWQAAMRLRKFKAKELKALIKRLKNSSKGEQTEYSLKIQELQKQLAMDGEEEEKLQEDRDNFLTTALEGYKHCLVIGDEYDVRVVFRLVSLWFGLSSRPIVINGMISTIKEVQSHKFIPLAYQIASRMGSTKDQGPHSFQFALVSLVKKMAIEHPYHTIFQLLALANGDRIKDKQRSRNSFVVDMDKKVAAENLLIELHSYHGDVIRQMKQMVEIYIKLAEMETKREDTNRKVTLPRDIRSVRELELVPVITSNFPVDRSCQYCEGSFPHFKGLTDSVTVMNGINAPKAVECLGSDGKMYRQLAKSGNDDLRQDAVMEQFFSLVNTFLQNHRETWKRRLRISTYKVVPFTPSAGVIEWVTGTVPLGDYLTGRSSTRNGGAHGRYGQGDWTFLKCRHHMTTESDKRRAFQEVCENFRPVMHYFFLERFLHPANWFEKRLAYTRSVAASSMVGYIVGLGDRHSMNILIDQATAEVVHIDLGVAFEQGLMLKTPERVPFRLTRDMIDGMGVTGVEGVFRRCCEETLSVMRANKEALLTIVEVFIHDPLYKWALSPLKALQRQKETDYDLETSLEGSEEDEYEGNKDAARALLRVKQKLDGYEEGEMRSVRGQVQQLVQDAIDPDRLSQMFPGWGAWM</sequence>
<dbReference type="PROSITE" id="PS50290">
    <property type="entry name" value="PI3_4_KINASE_3"/>
    <property type="match status" value="1"/>
</dbReference>
<dbReference type="GO" id="GO:0004674">
    <property type="term" value="F:protein serine/threonine kinase activity"/>
    <property type="evidence" value="ECO:0007669"/>
    <property type="project" value="UniProtKB-KW"/>
</dbReference>